<dbReference type="Gene3D" id="3.40.50.2000">
    <property type="entry name" value="Glycogen Phosphorylase B"/>
    <property type="match status" value="2"/>
</dbReference>
<dbReference type="InterPro" id="IPR028098">
    <property type="entry name" value="Glyco_trans_4-like_N"/>
</dbReference>
<gene>
    <name evidence="3" type="primary">epsD_1</name>
    <name evidence="3" type="ORF">BWY73_00069</name>
</gene>
<evidence type="ECO:0000259" key="1">
    <source>
        <dbReference type="Pfam" id="PF00534"/>
    </source>
</evidence>
<organism evidence="3">
    <name type="scientific">candidate division TA06 bacterium ADurb.Bin417</name>
    <dbReference type="NCBI Taxonomy" id="1852828"/>
    <lineage>
        <taxon>Bacteria</taxon>
        <taxon>Bacteria division TA06</taxon>
    </lineage>
</organism>
<evidence type="ECO:0000259" key="2">
    <source>
        <dbReference type="Pfam" id="PF13439"/>
    </source>
</evidence>
<dbReference type="EC" id="2.4.-.-" evidence="3"/>
<proteinExistence type="predicted"/>
<keyword evidence="3" id="KW-0808">Transferase</keyword>
<dbReference type="GO" id="GO:0016757">
    <property type="term" value="F:glycosyltransferase activity"/>
    <property type="evidence" value="ECO:0007669"/>
    <property type="project" value="UniProtKB-KW"/>
</dbReference>
<dbReference type="Pfam" id="PF00534">
    <property type="entry name" value="Glycos_transf_1"/>
    <property type="match status" value="1"/>
</dbReference>
<dbReference type="Proteomes" id="UP000485484">
    <property type="component" value="Unassembled WGS sequence"/>
</dbReference>
<sequence length="367" mass="40715">MTKIIFFTVDGRIGGTEKMILTLAASLPRDEFTPIILTIKPVGPLHRLARQAGIPAHSLRIESRGEAFFALLRLLRFLLAQRPEILHTFLFGANLLGRLAGWTASVPLIISSQRSTDPWRRSYHNLLDKITGPMCRLVVSNSEAGRQMLLKKADLPPEKVITIPNGVETVQPVDRDRARAALGFTPDQVVVGAVGNLRTPKGYQYLLPAFREVYAGHANLRLVIAGEGPLRKDLVSFAQHLGLSSVVSLPGFHKNLRFFYSALDLFVMPSLWEGMPVALLEAMSYGLPVIATSVSGIPEVVRDGQEGFLVEPANPQQIAERLLQLVETPQLRAKLGGRARERVAREFSREQMVQAYADLYRTLLRTL</sequence>
<dbReference type="EMBL" id="MWAK01000004">
    <property type="protein sequence ID" value="OPZ93870.1"/>
    <property type="molecule type" value="Genomic_DNA"/>
</dbReference>
<evidence type="ECO:0000313" key="3">
    <source>
        <dbReference type="EMBL" id="OPZ93870.1"/>
    </source>
</evidence>
<comment type="caution">
    <text evidence="3">The sequence shown here is derived from an EMBL/GenBank/DDBJ whole genome shotgun (WGS) entry which is preliminary data.</text>
</comment>
<protein>
    <submittedName>
        <fullName evidence="3">Putative glycosyltransferase EpsD</fullName>
        <ecNumber evidence="3">2.4.-.-</ecNumber>
    </submittedName>
</protein>
<feature type="domain" description="Glycosyl transferase family 1" evidence="1">
    <location>
        <begin position="174"/>
        <end position="342"/>
    </location>
</feature>
<dbReference type="PANTHER" id="PTHR12526">
    <property type="entry name" value="GLYCOSYLTRANSFERASE"/>
    <property type="match status" value="1"/>
</dbReference>
<keyword evidence="3" id="KW-0328">Glycosyltransferase</keyword>
<name>A0A1V5MLS1_UNCT6</name>
<reference evidence="3" key="1">
    <citation type="submission" date="2017-02" db="EMBL/GenBank/DDBJ databases">
        <title>Delving into the versatile metabolic prowess of the omnipresent phylum Bacteroidetes.</title>
        <authorList>
            <person name="Nobu M.K."/>
            <person name="Mei R."/>
            <person name="Narihiro T."/>
            <person name="Kuroda K."/>
            <person name="Liu W.-T."/>
        </authorList>
    </citation>
    <scope>NUCLEOTIDE SEQUENCE</scope>
    <source>
        <strain evidence="3">ADurb.Bin417</strain>
    </source>
</reference>
<dbReference type="Pfam" id="PF13439">
    <property type="entry name" value="Glyco_transf_4"/>
    <property type="match status" value="1"/>
</dbReference>
<dbReference type="AlphaFoldDB" id="A0A1V5MLS1"/>
<accession>A0A1V5MLS1</accession>
<feature type="domain" description="Glycosyltransferase subfamily 4-like N-terminal" evidence="2">
    <location>
        <begin position="13"/>
        <end position="169"/>
    </location>
</feature>
<dbReference type="SUPFAM" id="SSF53756">
    <property type="entry name" value="UDP-Glycosyltransferase/glycogen phosphorylase"/>
    <property type="match status" value="1"/>
</dbReference>
<dbReference type="InterPro" id="IPR001296">
    <property type="entry name" value="Glyco_trans_1"/>
</dbReference>